<gene>
    <name evidence="2" type="ORF">AJE_14495</name>
</gene>
<keyword evidence="2" id="KW-0418">Kinase</keyword>
<dbReference type="eggNOG" id="COG4251">
    <property type="taxonomic scope" value="Bacteria"/>
</dbReference>
<organism evidence="2 3">
    <name type="scientific">Alishewanella jeotgali KCTC 22429</name>
    <dbReference type="NCBI Taxonomy" id="1129374"/>
    <lineage>
        <taxon>Bacteria</taxon>
        <taxon>Pseudomonadati</taxon>
        <taxon>Pseudomonadota</taxon>
        <taxon>Gammaproteobacteria</taxon>
        <taxon>Alteromonadales</taxon>
        <taxon>Alteromonadaceae</taxon>
        <taxon>Alishewanella</taxon>
    </lineage>
</organism>
<dbReference type="EMBL" id="AHTH01000048">
    <property type="protein sequence ID" value="EHR39897.1"/>
    <property type="molecule type" value="Genomic_DNA"/>
</dbReference>
<dbReference type="Proteomes" id="UP000012046">
    <property type="component" value="Unassembled WGS sequence"/>
</dbReference>
<comment type="caution">
    <text evidence="2">The sequence shown here is derived from an EMBL/GenBank/DDBJ whole genome shotgun (WGS) entry which is preliminary data.</text>
</comment>
<feature type="domain" description="GAF" evidence="1">
    <location>
        <begin position="131"/>
        <end position="269"/>
    </location>
</feature>
<dbReference type="GO" id="GO:0016301">
    <property type="term" value="F:kinase activity"/>
    <property type="evidence" value="ECO:0007669"/>
    <property type="project" value="UniProtKB-KW"/>
</dbReference>
<dbReference type="InterPro" id="IPR029016">
    <property type="entry name" value="GAF-like_dom_sf"/>
</dbReference>
<evidence type="ECO:0000313" key="2">
    <source>
        <dbReference type="EMBL" id="EHR39897.1"/>
    </source>
</evidence>
<dbReference type="PATRIC" id="fig|1129374.4.peg.2870"/>
<dbReference type="Pfam" id="PF01590">
    <property type="entry name" value="GAF"/>
    <property type="match status" value="1"/>
</dbReference>
<keyword evidence="3" id="KW-1185">Reference proteome</keyword>
<keyword evidence="2" id="KW-0808">Transferase</keyword>
<accession>H3ZHP1</accession>
<dbReference type="SUPFAM" id="SSF55781">
    <property type="entry name" value="GAF domain-like"/>
    <property type="match status" value="1"/>
</dbReference>
<protein>
    <submittedName>
        <fullName evidence="2">Multi-sensor hybrid histidine kinase</fullName>
    </submittedName>
</protein>
<name>H3ZHP1_9ALTE</name>
<dbReference type="Gene3D" id="3.30.450.40">
    <property type="match status" value="1"/>
</dbReference>
<dbReference type="STRING" id="1129374.AJE_14495"/>
<sequence>MSAIDCFQWWRQAPFAAALFQTLSAAKCVDQCIAANAVFQIVTGLTEQQLTQSQASQFNLRALYFSVNTGLYYQVHSYAPIPGYQLVTLHQLPDIALPQHSTPASGADKLSSILLTLLQRFISVTPSQQPAILQQTLQELGEAVEADRVYIFDYDFAAQSCTNTYEWCATGIMPEIESLKNVPLAAIPQWVSTHQAGYEMYIPDVPSLPDGDALKLLLQPQGIKSLLALPIRAESKLLGFVGFDSVRQYHYYTEQERLLLSVFARSLANLKH</sequence>
<reference evidence="2 3" key="1">
    <citation type="journal article" date="2012" name="J. Bacteriol.">
        <title>Genome Sequence of Extracellular-Protease-Producing Alishewanella jeotgali Isolated from Traditional Korean Fermented Seafood.</title>
        <authorList>
            <person name="Jung J."/>
            <person name="Chun J."/>
            <person name="Park W."/>
        </authorList>
    </citation>
    <scope>NUCLEOTIDE SEQUENCE [LARGE SCALE GENOMIC DNA]</scope>
    <source>
        <strain evidence="2 3">KCTC 22429</strain>
    </source>
</reference>
<evidence type="ECO:0000313" key="3">
    <source>
        <dbReference type="Proteomes" id="UP000012046"/>
    </source>
</evidence>
<evidence type="ECO:0000259" key="1">
    <source>
        <dbReference type="Pfam" id="PF01590"/>
    </source>
</evidence>
<dbReference type="InterPro" id="IPR003018">
    <property type="entry name" value="GAF"/>
</dbReference>
<dbReference type="RefSeq" id="WP_008951466.1">
    <property type="nucleotide sequence ID" value="NZ_AHTH01000048.1"/>
</dbReference>
<proteinExistence type="predicted"/>
<dbReference type="AlphaFoldDB" id="H3ZHP1"/>